<feature type="region of interest" description="Disordered" evidence="1">
    <location>
        <begin position="283"/>
        <end position="317"/>
    </location>
</feature>
<name>A0A1D2NGM9_ORCCI</name>
<dbReference type="Proteomes" id="UP000094527">
    <property type="component" value="Unassembled WGS sequence"/>
</dbReference>
<accession>A0A1D2NGM9</accession>
<feature type="compositionally biased region" description="Basic and acidic residues" evidence="1">
    <location>
        <begin position="105"/>
        <end position="122"/>
    </location>
</feature>
<feature type="compositionally biased region" description="Acidic residues" evidence="1">
    <location>
        <begin position="123"/>
        <end position="136"/>
    </location>
</feature>
<feature type="compositionally biased region" description="Basic and acidic residues" evidence="1">
    <location>
        <begin position="83"/>
        <end position="98"/>
    </location>
</feature>
<feature type="compositionally biased region" description="Polar residues" evidence="1">
    <location>
        <begin position="32"/>
        <end position="47"/>
    </location>
</feature>
<feature type="compositionally biased region" description="Low complexity" evidence="1">
    <location>
        <begin position="20"/>
        <end position="31"/>
    </location>
</feature>
<dbReference type="OrthoDB" id="10070774at2759"/>
<dbReference type="AlphaFoldDB" id="A0A1D2NGM9"/>
<keyword evidence="3" id="KW-1185">Reference proteome</keyword>
<organism evidence="2 3">
    <name type="scientific">Orchesella cincta</name>
    <name type="common">Springtail</name>
    <name type="synonym">Podura cincta</name>
    <dbReference type="NCBI Taxonomy" id="48709"/>
    <lineage>
        <taxon>Eukaryota</taxon>
        <taxon>Metazoa</taxon>
        <taxon>Ecdysozoa</taxon>
        <taxon>Arthropoda</taxon>
        <taxon>Hexapoda</taxon>
        <taxon>Collembola</taxon>
        <taxon>Entomobryomorpha</taxon>
        <taxon>Entomobryoidea</taxon>
        <taxon>Orchesellidae</taxon>
        <taxon>Orchesellinae</taxon>
        <taxon>Orchesella</taxon>
    </lineage>
</organism>
<evidence type="ECO:0000256" key="1">
    <source>
        <dbReference type="SAM" id="MobiDB-lite"/>
    </source>
</evidence>
<feature type="region of interest" description="Disordered" evidence="1">
    <location>
        <begin position="19"/>
        <end position="61"/>
    </location>
</feature>
<evidence type="ECO:0000313" key="3">
    <source>
        <dbReference type="Proteomes" id="UP000094527"/>
    </source>
</evidence>
<reference evidence="2 3" key="1">
    <citation type="journal article" date="2016" name="Genome Biol. Evol.">
        <title>Gene Family Evolution Reflects Adaptation to Soil Environmental Stressors in the Genome of the Collembolan Orchesella cincta.</title>
        <authorList>
            <person name="Faddeeva-Vakhrusheva A."/>
            <person name="Derks M.F."/>
            <person name="Anvar S.Y."/>
            <person name="Agamennone V."/>
            <person name="Suring W."/>
            <person name="Smit S."/>
            <person name="van Straalen N.M."/>
            <person name="Roelofs D."/>
        </authorList>
    </citation>
    <scope>NUCLEOTIDE SEQUENCE [LARGE SCALE GENOMIC DNA]</scope>
    <source>
        <tissue evidence="2">Mixed pool</tissue>
    </source>
</reference>
<dbReference type="EMBL" id="LJIJ01000043">
    <property type="protein sequence ID" value="ODN04418.1"/>
    <property type="molecule type" value="Genomic_DNA"/>
</dbReference>
<sequence>MLAVKGIVEAFDAPIVPALSSPFVAPSRSSSTKGTQEAASESSQTKPPLQPQLVENADKDNEGRFILIIIEDLEKLISGGDAEGTRKEDLASTPEKQEAQPLKPATKERKSSEKEVKFKLPPEELEDDEEDLEEEVEIVRPPTPPKTLSKSKPKSPEPTPEPTVNVPTSSSHRDHDELLISSMQTTVTGTGAPGITADNKSCSAGPDTTTTYNIASNVTTPNTISPTPPPPPQKLDNKSQSENIVEQSAAAAIAAAKAAGSSSPSPSERVSVIGIEETASLISGERWDNRTPTPTFRQQTPPVPHRPPTPPEKIPSIYLEGPMTVKGQEIIVREAQIEVEGGEDYDLDDEYEPSAPVVLSGKVTLSVISSAAGGPLSPDEVTDAPSLSLDDRAQAENSRGSSRRNLAAAISSAMNEEVKGKTDGKKSSNASSPDMDEYEVIGKGGFECEEDEAVDVSLDDYLTATDAELDAEKAHEDTAADISTIDDLKQDPLPQDEE</sequence>
<feature type="compositionally biased region" description="Basic and acidic residues" evidence="1">
    <location>
        <begin position="416"/>
        <end position="426"/>
    </location>
</feature>
<gene>
    <name evidence="2" type="ORF">Ocin01_02257</name>
</gene>
<protein>
    <submittedName>
        <fullName evidence="2">Uncharacterized protein</fullName>
    </submittedName>
</protein>
<feature type="compositionally biased region" description="Polar residues" evidence="1">
    <location>
        <begin position="198"/>
        <end position="218"/>
    </location>
</feature>
<feature type="region of interest" description="Disordered" evidence="1">
    <location>
        <begin position="77"/>
        <end position="242"/>
    </location>
</feature>
<feature type="region of interest" description="Disordered" evidence="1">
    <location>
        <begin position="472"/>
        <end position="498"/>
    </location>
</feature>
<feature type="region of interest" description="Disordered" evidence="1">
    <location>
        <begin position="412"/>
        <end position="438"/>
    </location>
</feature>
<dbReference type="OMA" id="KGGFECE"/>
<evidence type="ECO:0000313" key="2">
    <source>
        <dbReference type="EMBL" id="ODN04418.1"/>
    </source>
</evidence>
<proteinExistence type="predicted"/>
<feature type="compositionally biased region" description="Pro residues" evidence="1">
    <location>
        <begin position="301"/>
        <end position="313"/>
    </location>
</feature>
<feature type="compositionally biased region" description="Low complexity" evidence="1">
    <location>
        <begin position="290"/>
        <end position="300"/>
    </location>
</feature>
<comment type="caution">
    <text evidence="2">The sequence shown here is derived from an EMBL/GenBank/DDBJ whole genome shotgun (WGS) entry which is preliminary data.</text>
</comment>